<evidence type="ECO:0000313" key="2">
    <source>
        <dbReference type="Proteomes" id="UP000680067"/>
    </source>
</evidence>
<comment type="caution">
    <text evidence="1">The sequence shown here is derived from an EMBL/GenBank/DDBJ whole genome shotgun (WGS) entry which is preliminary data.</text>
</comment>
<dbReference type="InterPro" id="IPR052551">
    <property type="entry name" value="UV-DNA_repair_photolyase"/>
</dbReference>
<organism evidence="1 2">
    <name type="scientific">Undibacterium luofuense</name>
    <dbReference type="NCBI Taxonomy" id="2828733"/>
    <lineage>
        <taxon>Bacteria</taxon>
        <taxon>Pseudomonadati</taxon>
        <taxon>Pseudomonadota</taxon>
        <taxon>Betaproteobacteria</taxon>
        <taxon>Burkholderiales</taxon>
        <taxon>Oxalobacteraceae</taxon>
        <taxon>Undibacterium</taxon>
    </lineage>
</organism>
<feature type="non-terminal residue" evidence="1">
    <location>
        <position position="138"/>
    </location>
</feature>
<keyword evidence="2" id="KW-1185">Reference proteome</keyword>
<dbReference type="InterPro" id="IPR014729">
    <property type="entry name" value="Rossmann-like_a/b/a_fold"/>
</dbReference>
<protein>
    <submittedName>
        <fullName evidence="1">Cryptochrome/photolyase family protein</fullName>
    </submittedName>
</protein>
<gene>
    <name evidence="1" type="ORF">KDM89_20000</name>
</gene>
<dbReference type="InterPro" id="IPR007357">
    <property type="entry name" value="PhrB-like"/>
</dbReference>
<dbReference type="AlphaFoldDB" id="A0A941I951"/>
<feature type="non-terminal residue" evidence="1">
    <location>
        <position position="1"/>
    </location>
</feature>
<dbReference type="Proteomes" id="UP000680067">
    <property type="component" value="Unassembled WGS sequence"/>
</dbReference>
<dbReference type="PANTHER" id="PTHR38657:SF1">
    <property type="entry name" value="SLR1343 PROTEIN"/>
    <property type="match status" value="1"/>
</dbReference>
<dbReference type="Gene3D" id="3.40.50.620">
    <property type="entry name" value="HUPs"/>
    <property type="match status" value="1"/>
</dbReference>
<accession>A0A941I951</accession>
<evidence type="ECO:0000313" key="1">
    <source>
        <dbReference type="EMBL" id="MBR7784420.1"/>
    </source>
</evidence>
<dbReference type="Pfam" id="PF04244">
    <property type="entry name" value="DPRP"/>
    <property type="match status" value="1"/>
</dbReference>
<dbReference type="PANTHER" id="PTHR38657">
    <property type="entry name" value="SLR1343 PROTEIN"/>
    <property type="match status" value="1"/>
</dbReference>
<dbReference type="EMBL" id="JAGSPN010000195">
    <property type="protein sequence ID" value="MBR7784420.1"/>
    <property type="molecule type" value="Genomic_DNA"/>
</dbReference>
<sequence length="138" mass="16524">VYVMLEMRQETDYVLHHAQKIIAIFAAMRAFARSLQQAGHRIHYQTIQEADPAITLPKLLDQLLQHYQCTELRYQEPDEYRLDQQLAAYQPASGIRKYCVSSEHFFTMRHEVAVQFKGKSRWLMEHFYRAMRVRHKIL</sequence>
<name>A0A941I951_9BURK</name>
<proteinExistence type="predicted"/>
<reference evidence="1" key="1">
    <citation type="submission" date="2021-04" db="EMBL/GenBank/DDBJ databases">
        <title>novel species isolated from subtropical streams in China.</title>
        <authorList>
            <person name="Lu H."/>
        </authorList>
    </citation>
    <scope>NUCLEOTIDE SEQUENCE</scope>
    <source>
        <strain evidence="1">LFS511W</strain>
    </source>
</reference>